<feature type="region of interest" description="Disordered" evidence="1">
    <location>
        <begin position="38"/>
        <end position="108"/>
    </location>
</feature>
<feature type="compositionally biased region" description="Polar residues" evidence="1">
    <location>
        <begin position="38"/>
        <end position="60"/>
    </location>
</feature>
<dbReference type="EMBL" id="KN823124">
    <property type="protein sequence ID" value="KIO21911.1"/>
    <property type="molecule type" value="Genomic_DNA"/>
</dbReference>
<reference evidence="2 3" key="1">
    <citation type="submission" date="2014-04" db="EMBL/GenBank/DDBJ databases">
        <authorList>
            <consortium name="DOE Joint Genome Institute"/>
            <person name="Kuo A."/>
            <person name="Girlanda M."/>
            <person name="Perotto S."/>
            <person name="Kohler A."/>
            <person name="Nagy L.G."/>
            <person name="Floudas D."/>
            <person name="Copeland A."/>
            <person name="Barry K.W."/>
            <person name="Cichocki N."/>
            <person name="Veneault-Fourrey C."/>
            <person name="LaButti K."/>
            <person name="Lindquist E.A."/>
            <person name="Lipzen A."/>
            <person name="Lundell T."/>
            <person name="Morin E."/>
            <person name="Murat C."/>
            <person name="Sun H."/>
            <person name="Tunlid A."/>
            <person name="Henrissat B."/>
            <person name="Grigoriev I.V."/>
            <person name="Hibbett D.S."/>
            <person name="Martin F."/>
            <person name="Nordberg H.P."/>
            <person name="Cantor M.N."/>
            <person name="Hua S.X."/>
        </authorList>
    </citation>
    <scope>NUCLEOTIDE SEQUENCE [LARGE SCALE GENOMIC DNA]</scope>
    <source>
        <strain evidence="2 3">MUT 4182</strain>
    </source>
</reference>
<evidence type="ECO:0000256" key="1">
    <source>
        <dbReference type="SAM" id="MobiDB-lite"/>
    </source>
</evidence>
<protein>
    <submittedName>
        <fullName evidence="2">Uncharacterized protein</fullName>
    </submittedName>
</protein>
<feature type="compositionally biased region" description="Gly residues" evidence="1">
    <location>
        <begin position="225"/>
        <end position="238"/>
    </location>
</feature>
<dbReference type="HOGENOM" id="CLU_506408_0_0_1"/>
<feature type="region of interest" description="Disordered" evidence="1">
    <location>
        <begin position="212"/>
        <end position="247"/>
    </location>
</feature>
<feature type="region of interest" description="Disordered" evidence="1">
    <location>
        <begin position="164"/>
        <end position="186"/>
    </location>
</feature>
<feature type="compositionally biased region" description="Polar residues" evidence="1">
    <location>
        <begin position="215"/>
        <end position="224"/>
    </location>
</feature>
<dbReference type="Proteomes" id="UP000054248">
    <property type="component" value="Unassembled WGS sequence"/>
</dbReference>
<sequence length="538" mass="59207">MAKGNSSSQKKAAGKKLFGWGRAMTLTRVLQRLTACQMNNDEPTAQPQGSGAATLKQKSGVSKLGSADNVELDEASEDQSRNCSKTSSHDFPHVAKVAPKGQKKPKNTLEKVAVVTTEKAMLQKELTKPKLAPNEGLIFHLLKVQLAPRDTEPSTLQTINAQVQGEAHSQDQLIPQPPESVERKAGTSKRIWVSKMIMKLIVTFSLPPTMDVDSNPKSKGNVGTSKGGQGWAQGLGRGKGQKGKAPSTEITKANYSIRTLVGMGMLDNHTLDADRESVEAQQEVFTSYMKINLLNETAVEWKVNKINDHVVDKDQAMLLVSHLIGVRCNLDHNWLITSIKDVSAFKAIEGGITRCASKAQVMQTDGDNARDVMLNNPKALSTDLKLQYQKHGPLIEAKWAQWPGAIYWHTKLMANTSTMAKLCTRLASNKAHHQYVGRPRENFQMVVKDPSSASWLLSQEPAQVCQTQKIANNLGWGNQVNKGWIIWVVLWGDGDDEVSIEHVLMRLPQLYQSTKCLEALVLSINKSRSVGQPSTVHM</sequence>
<reference evidence="3" key="2">
    <citation type="submission" date="2015-01" db="EMBL/GenBank/DDBJ databases">
        <title>Evolutionary Origins and Diversification of the Mycorrhizal Mutualists.</title>
        <authorList>
            <consortium name="DOE Joint Genome Institute"/>
            <consortium name="Mycorrhizal Genomics Consortium"/>
            <person name="Kohler A."/>
            <person name="Kuo A."/>
            <person name="Nagy L.G."/>
            <person name="Floudas D."/>
            <person name="Copeland A."/>
            <person name="Barry K.W."/>
            <person name="Cichocki N."/>
            <person name="Veneault-Fourrey C."/>
            <person name="LaButti K."/>
            <person name="Lindquist E.A."/>
            <person name="Lipzen A."/>
            <person name="Lundell T."/>
            <person name="Morin E."/>
            <person name="Murat C."/>
            <person name="Riley R."/>
            <person name="Ohm R."/>
            <person name="Sun H."/>
            <person name="Tunlid A."/>
            <person name="Henrissat B."/>
            <person name="Grigoriev I.V."/>
            <person name="Hibbett D.S."/>
            <person name="Martin F."/>
        </authorList>
    </citation>
    <scope>NUCLEOTIDE SEQUENCE [LARGE SCALE GENOMIC DNA]</scope>
    <source>
        <strain evidence="3">MUT 4182</strain>
    </source>
</reference>
<keyword evidence="3" id="KW-1185">Reference proteome</keyword>
<name>A0A0C3QAK3_9AGAM</name>
<gene>
    <name evidence="2" type="ORF">M407DRAFT_10193</name>
</gene>
<organism evidence="2 3">
    <name type="scientific">Tulasnella calospora MUT 4182</name>
    <dbReference type="NCBI Taxonomy" id="1051891"/>
    <lineage>
        <taxon>Eukaryota</taxon>
        <taxon>Fungi</taxon>
        <taxon>Dikarya</taxon>
        <taxon>Basidiomycota</taxon>
        <taxon>Agaricomycotina</taxon>
        <taxon>Agaricomycetes</taxon>
        <taxon>Cantharellales</taxon>
        <taxon>Tulasnellaceae</taxon>
        <taxon>Tulasnella</taxon>
    </lineage>
</organism>
<evidence type="ECO:0000313" key="3">
    <source>
        <dbReference type="Proteomes" id="UP000054248"/>
    </source>
</evidence>
<accession>A0A0C3QAK3</accession>
<proteinExistence type="predicted"/>
<evidence type="ECO:0000313" key="2">
    <source>
        <dbReference type="EMBL" id="KIO21911.1"/>
    </source>
</evidence>
<dbReference type="AlphaFoldDB" id="A0A0C3QAK3"/>